<accession>A0ABW8NEP3</accession>
<dbReference type="InterPro" id="IPR012902">
    <property type="entry name" value="N_methyl_site"/>
</dbReference>
<dbReference type="Pfam" id="PF07963">
    <property type="entry name" value="N_methyl"/>
    <property type="match status" value="1"/>
</dbReference>
<protein>
    <submittedName>
        <fullName evidence="2">Prepilin-type N-terminal cleavage/methylation domain-containing protein</fullName>
    </submittedName>
</protein>
<evidence type="ECO:0000313" key="2">
    <source>
        <dbReference type="EMBL" id="MFK4751414.1"/>
    </source>
</evidence>
<keyword evidence="3" id="KW-1185">Reference proteome</keyword>
<keyword evidence="1" id="KW-0472">Membrane</keyword>
<dbReference type="NCBIfam" id="TIGR02532">
    <property type="entry name" value="IV_pilin_GFxxxE"/>
    <property type="match status" value="1"/>
</dbReference>
<keyword evidence="1" id="KW-0812">Transmembrane</keyword>
<proteinExistence type="predicted"/>
<comment type="caution">
    <text evidence="2">The sequence shown here is derived from an EMBL/GenBank/DDBJ whole genome shotgun (WGS) entry which is preliminary data.</text>
</comment>
<sequence>MNGHMAESGRYVAAGFSLIETVITLVILAIALTAVTRSISFGVGQSANPLWQTRAVQLAQSYLDDALALHFQQDSPLGGGSVGRCVIDGPEGGESGRSDFDDVDDFHGLSEQGRFLDGALLAAVALYQVDVQVSCQDGVGNVSSRSKLIQVTVSGPDNQRLRLSALRGNF</sequence>
<evidence type="ECO:0000313" key="3">
    <source>
        <dbReference type="Proteomes" id="UP001620597"/>
    </source>
</evidence>
<dbReference type="EMBL" id="JBBKTX010000003">
    <property type="protein sequence ID" value="MFK4751414.1"/>
    <property type="molecule type" value="Genomic_DNA"/>
</dbReference>
<evidence type="ECO:0000256" key="1">
    <source>
        <dbReference type="SAM" id="Phobius"/>
    </source>
</evidence>
<reference evidence="2 3" key="1">
    <citation type="submission" date="2024-03" db="EMBL/GenBank/DDBJ databases">
        <title>High-quality draft genome sequence of Oceanobacter sp. wDCs-4.</title>
        <authorList>
            <person name="Dong C."/>
        </authorList>
    </citation>
    <scope>NUCLEOTIDE SEQUENCE [LARGE SCALE GENOMIC DNA]</scope>
    <source>
        <strain evidence="3">wDCs-4</strain>
    </source>
</reference>
<organism evidence="2 3">
    <name type="scientific">Oceanobacter antarcticus</name>
    <dbReference type="NCBI Taxonomy" id="3133425"/>
    <lineage>
        <taxon>Bacteria</taxon>
        <taxon>Pseudomonadati</taxon>
        <taxon>Pseudomonadota</taxon>
        <taxon>Gammaproteobacteria</taxon>
        <taxon>Oceanospirillales</taxon>
        <taxon>Oceanospirillaceae</taxon>
        <taxon>Oceanobacter</taxon>
    </lineage>
</organism>
<feature type="transmembrane region" description="Helical" evidence="1">
    <location>
        <begin position="12"/>
        <end position="35"/>
    </location>
</feature>
<dbReference type="RefSeq" id="WP_416204874.1">
    <property type="nucleotide sequence ID" value="NZ_JBBKTX010000003.1"/>
</dbReference>
<dbReference type="PROSITE" id="PS00409">
    <property type="entry name" value="PROKAR_NTER_METHYL"/>
    <property type="match status" value="1"/>
</dbReference>
<dbReference type="Proteomes" id="UP001620597">
    <property type="component" value="Unassembled WGS sequence"/>
</dbReference>
<keyword evidence="1" id="KW-1133">Transmembrane helix</keyword>
<name>A0ABW8NEP3_9GAMM</name>
<gene>
    <name evidence="2" type="ORF">WG929_03225</name>
</gene>